<feature type="transmembrane region" description="Helical" evidence="8">
    <location>
        <begin position="212"/>
        <end position="229"/>
    </location>
</feature>
<keyword evidence="6 8" id="KW-1133">Transmembrane helix</keyword>
<feature type="transmembrane region" description="Helical" evidence="8">
    <location>
        <begin position="236"/>
        <end position="259"/>
    </location>
</feature>
<feature type="transmembrane region" description="Helical" evidence="8">
    <location>
        <begin position="397"/>
        <end position="413"/>
    </location>
</feature>
<comment type="subcellular location">
    <subcellularLocation>
        <location evidence="1">Cell membrane</location>
        <topology evidence="1">Multi-pass membrane protein</topology>
    </subcellularLocation>
</comment>
<keyword evidence="3" id="KW-0328">Glycosyltransferase</keyword>
<proteinExistence type="predicted"/>
<organism evidence="9 10">
    <name type="scientific">Candidatus Roizmanbacteria bacterium GW2011_GWC2_35_12</name>
    <dbReference type="NCBI Taxonomy" id="1618485"/>
    <lineage>
        <taxon>Bacteria</taxon>
        <taxon>Candidatus Roizmaniibacteriota</taxon>
    </lineage>
</organism>
<feature type="transmembrane region" description="Helical" evidence="8">
    <location>
        <begin position="314"/>
        <end position="330"/>
    </location>
</feature>
<dbReference type="PANTHER" id="PTHR33908">
    <property type="entry name" value="MANNOSYLTRANSFERASE YKCB-RELATED"/>
    <property type="match status" value="1"/>
</dbReference>
<dbReference type="InterPro" id="IPR050297">
    <property type="entry name" value="LipidA_mod_glycosyltrf_83"/>
</dbReference>
<feature type="transmembrane region" description="Helical" evidence="8">
    <location>
        <begin position="342"/>
        <end position="359"/>
    </location>
</feature>
<dbReference type="GO" id="GO:0005886">
    <property type="term" value="C:plasma membrane"/>
    <property type="evidence" value="ECO:0007669"/>
    <property type="project" value="UniProtKB-SubCell"/>
</dbReference>
<dbReference type="AlphaFoldDB" id="A0A0G0BEH0"/>
<sequence length="450" mass="52076">MKFKNFLIIFLLVIISATLIFFKFNSIPKYLAYDEVEFTKLALSLDNKPYIPYSNLATGHSTLYFYIILFSLKIFGLTTFALRLPAAIFGTLSLLIFYMIFLLSFRALARNLATKGSAIHASLDFSVTLFLRNDNWMAFLFTFIFLSSHWFLNFSRFAFEATFLLFLELVSIYYLLLYIRVKSSTKVHSWSVLAFSGLFAGLAFNSYTPGRIFFVLPLSFLFISVIPLIQNSKIKLMKILLCFLVPFIITVTPLTISFLTNKDTRIDQLFFWRNHEMTISQKISGTLQNVSTISQMFFIKGDMNGKHNYPGKPALNPILGVLFFAGLLITLKDYKNFYNQLFLLYFAISIFPSLAIYPWENPSMLRTFTVLPSAIYFIAVSIYNIFTIGKKLIKKELYLFGIILVVFLLSSAYELRTYFKYQSAVFTQAFEIRLPLEKAIHIKNLYEKNK</sequence>
<keyword evidence="4" id="KW-0808">Transferase</keyword>
<keyword evidence="7 8" id="KW-0472">Membrane</keyword>
<evidence type="ECO:0000313" key="9">
    <source>
        <dbReference type="EMBL" id="KKP67819.1"/>
    </source>
</evidence>
<evidence type="ECO:0000256" key="4">
    <source>
        <dbReference type="ARBA" id="ARBA00022679"/>
    </source>
</evidence>
<dbReference type="GO" id="GO:0016763">
    <property type="term" value="F:pentosyltransferase activity"/>
    <property type="evidence" value="ECO:0007669"/>
    <property type="project" value="TreeGrafter"/>
</dbReference>
<feature type="transmembrane region" description="Helical" evidence="8">
    <location>
        <begin position="189"/>
        <end position="206"/>
    </location>
</feature>
<evidence type="ECO:0000256" key="5">
    <source>
        <dbReference type="ARBA" id="ARBA00022692"/>
    </source>
</evidence>
<evidence type="ECO:0000256" key="2">
    <source>
        <dbReference type="ARBA" id="ARBA00022475"/>
    </source>
</evidence>
<keyword evidence="2" id="KW-1003">Cell membrane</keyword>
<evidence type="ECO:0000256" key="7">
    <source>
        <dbReference type="ARBA" id="ARBA00023136"/>
    </source>
</evidence>
<dbReference type="PANTHER" id="PTHR33908:SF11">
    <property type="entry name" value="MEMBRANE PROTEIN"/>
    <property type="match status" value="1"/>
</dbReference>
<evidence type="ECO:0000256" key="3">
    <source>
        <dbReference type="ARBA" id="ARBA00022676"/>
    </source>
</evidence>
<reference evidence="9 10" key="1">
    <citation type="journal article" date="2015" name="Nature">
        <title>rRNA introns, odd ribosomes, and small enigmatic genomes across a large radiation of phyla.</title>
        <authorList>
            <person name="Brown C.T."/>
            <person name="Hug L.A."/>
            <person name="Thomas B.C."/>
            <person name="Sharon I."/>
            <person name="Castelle C.J."/>
            <person name="Singh A."/>
            <person name="Wilkins M.J."/>
            <person name="Williams K.H."/>
            <person name="Banfield J.F."/>
        </authorList>
    </citation>
    <scope>NUCLEOTIDE SEQUENCE [LARGE SCALE GENOMIC DNA]</scope>
</reference>
<dbReference type="GO" id="GO:0009103">
    <property type="term" value="P:lipopolysaccharide biosynthetic process"/>
    <property type="evidence" value="ECO:0007669"/>
    <property type="project" value="UniProtKB-ARBA"/>
</dbReference>
<evidence type="ECO:0000256" key="1">
    <source>
        <dbReference type="ARBA" id="ARBA00004651"/>
    </source>
</evidence>
<feature type="transmembrane region" description="Helical" evidence="8">
    <location>
        <begin position="157"/>
        <end position="177"/>
    </location>
</feature>
<dbReference type="EMBL" id="LBPX01000009">
    <property type="protein sequence ID" value="KKP67819.1"/>
    <property type="molecule type" value="Genomic_DNA"/>
</dbReference>
<evidence type="ECO:0000256" key="8">
    <source>
        <dbReference type="SAM" id="Phobius"/>
    </source>
</evidence>
<feature type="transmembrane region" description="Helical" evidence="8">
    <location>
        <begin position="88"/>
        <end position="109"/>
    </location>
</feature>
<gene>
    <name evidence="9" type="ORF">UR63_C0009G0009</name>
</gene>
<feature type="transmembrane region" description="Helical" evidence="8">
    <location>
        <begin position="63"/>
        <end position="82"/>
    </location>
</feature>
<evidence type="ECO:0008006" key="11">
    <source>
        <dbReference type="Google" id="ProtNLM"/>
    </source>
</evidence>
<feature type="transmembrane region" description="Helical" evidence="8">
    <location>
        <begin position="6"/>
        <end position="24"/>
    </location>
</feature>
<comment type="caution">
    <text evidence="9">The sequence shown here is derived from an EMBL/GenBank/DDBJ whole genome shotgun (WGS) entry which is preliminary data.</text>
</comment>
<name>A0A0G0BEH0_9BACT</name>
<accession>A0A0G0BEH0</accession>
<dbReference type="Proteomes" id="UP000034127">
    <property type="component" value="Unassembled WGS sequence"/>
</dbReference>
<keyword evidence="5 8" id="KW-0812">Transmembrane</keyword>
<feature type="transmembrane region" description="Helical" evidence="8">
    <location>
        <begin position="130"/>
        <end position="151"/>
    </location>
</feature>
<evidence type="ECO:0000256" key="6">
    <source>
        <dbReference type="ARBA" id="ARBA00022989"/>
    </source>
</evidence>
<protein>
    <recommendedName>
        <fullName evidence="11">Glycosyltransferase RgtA/B/C/D-like domain-containing protein</fullName>
    </recommendedName>
</protein>
<feature type="transmembrane region" description="Helical" evidence="8">
    <location>
        <begin position="365"/>
        <end position="385"/>
    </location>
</feature>
<evidence type="ECO:0000313" key="10">
    <source>
        <dbReference type="Proteomes" id="UP000034127"/>
    </source>
</evidence>